<comment type="caution">
    <text evidence="4">The sequence shown here is derived from an EMBL/GenBank/DDBJ whole genome shotgun (WGS) entry which is preliminary data.</text>
</comment>
<name>A0A8K0D4X9_IGNLU</name>
<evidence type="ECO:0008006" key="6">
    <source>
        <dbReference type="Google" id="ProtNLM"/>
    </source>
</evidence>
<dbReference type="SUPFAM" id="SSF51735">
    <property type="entry name" value="NAD(P)-binding Rossmann-fold domains"/>
    <property type="match status" value="1"/>
</dbReference>
<sequence length="264" mass="28568">MAAYYIKERVAIVTGGASGIGLSCVKELLRIGLKAVTIADVNEAKGQEAVKQITDEFGENRVIFIKTDVTKADEFEAIFKKTLETWNNIDLVINNAGIMNDKQWEFEIAINCNAVVRGTLLGMQYMGKDKGGKGGIIINIASILGLQPLPSCPIHVATKHFVIGFNRSVGMPYHYSRTGVKVLTLCPGITDTPHLKEASQNAITSLAPDIGELLAKELQELPSQPSDTVAKALITVIGKGDNGSVWVVEGNNPIYEIVRTFKPS</sequence>
<dbReference type="EMBL" id="VTPC01002780">
    <property type="protein sequence ID" value="KAF2899498.1"/>
    <property type="molecule type" value="Genomic_DNA"/>
</dbReference>
<dbReference type="PRINTS" id="PR00080">
    <property type="entry name" value="SDRFAMILY"/>
</dbReference>
<dbReference type="GO" id="GO:0016616">
    <property type="term" value="F:oxidoreductase activity, acting on the CH-OH group of donors, NAD or NADP as acceptor"/>
    <property type="evidence" value="ECO:0007669"/>
    <property type="project" value="TreeGrafter"/>
</dbReference>
<dbReference type="PROSITE" id="PS51257">
    <property type="entry name" value="PROKAR_LIPOPROTEIN"/>
    <property type="match status" value="1"/>
</dbReference>
<comment type="similarity">
    <text evidence="1 3">Belongs to the short-chain dehydrogenases/reductases (SDR) family.</text>
</comment>
<dbReference type="InterPro" id="IPR002347">
    <property type="entry name" value="SDR_fam"/>
</dbReference>
<proteinExistence type="inferred from homology"/>
<dbReference type="Pfam" id="PF00106">
    <property type="entry name" value="adh_short"/>
    <property type="match status" value="1"/>
</dbReference>
<gene>
    <name evidence="4" type="ORF">ILUMI_06681</name>
</gene>
<dbReference type="PRINTS" id="PR01167">
    <property type="entry name" value="INSADHFAMILY"/>
</dbReference>
<dbReference type="OrthoDB" id="417891at2759"/>
<dbReference type="FunFam" id="3.40.50.720:FF:000149">
    <property type="entry name" value="15-hydroxyprostaglandin dehydrogenase [NAD(+)]"/>
    <property type="match status" value="1"/>
</dbReference>
<keyword evidence="5" id="KW-1185">Reference proteome</keyword>
<keyword evidence="2" id="KW-0560">Oxidoreductase</keyword>
<dbReference type="GO" id="GO:0005737">
    <property type="term" value="C:cytoplasm"/>
    <property type="evidence" value="ECO:0007669"/>
    <property type="project" value="TreeGrafter"/>
</dbReference>
<dbReference type="Proteomes" id="UP000801492">
    <property type="component" value="Unassembled WGS sequence"/>
</dbReference>
<evidence type="ECO:0000256" key="2">
    <source>
        <dbReference type="ARBA" id="ARBA00023002"/>
    </source>
</evidence>
<evidence type="ECO:0000313" key="4">
    <source>
        <dbReference type="EMBL" id="KAF2899498.1"/>
    </source>
</evidence>
<dbReference type="AlphaFoldDB" id="A0A8K0D4X9"/>
<protein>
    <recommendedName>
        <fullName evidence="6">15-hydroxyprostaglandin dehydrogenase [NAD(+)]-like</fullName>
    </recommendedName>
</protein>
<dbReference type="PANTHER" id="PTHR44229:SF8">
    <property type="entry name" value="ALCOHOL DEHYDROGENASE-RELATED"/>
    <property type="match status" value="1"/>
</dbReference>
<dbReference type="Gene3D" id="3.40.50.720">
    <property type="entry name" value="NAD(P)-binding Rossmann-like Domain"/>
    <property type="match status" value="1"/>
</dbReference>
<evidence type="ECO:0000313" key="5">
    <source>
        <dbReference type="Proteomes" id="UP000801492"/>
    </source>
</evidence>
<organism evidence="4 5">
    <name type="scientific">Ignelater luminosus</name>
    <name type="common">Cucubano</name>
    <name type="synonym">Pyrophorus luminosus</name>
    <dbReference type="NCBI Taxonomy" id="2038154"/>
    <lineage>
        <taxon>Eukaryota</taxon>
        <taxon>Metazoa</taxon>
        <taxon>Ecdysozoa</taxon>
        <taxon>Arthropoda</taxon>
        <taxon>Hexapoda</taxon>
        <taxon>Insecta</taxon>
        <taxon>Pterygota</taxon>
        <taxon>Neoptera</taxon>
        <taxon>Endopterygota</taxon>
        <taxon>Coleoptera</taxon>
        <taxon>Polyphaga</taxon>
        <taxon>Elateriformia</taxon>
        <taxon>Elateroidea</taxon>
        <taxon>Elateridae</taxon>
        <taxon>Agrypninae</taxon>
        <taxon>Pyrophorini</taxon>
        <taxon>Ignelater</taxon>
    </lineage>
</organism>
<accession>A0A8K0D4X9</accession>
<reference evidence="4" key="1">
    <citation type="submission" date="2019-08" db="EMBL/GenBank/DDBJ databases">
        <title>The genome of the North American firefly Photinus pyralis.</title>
        <authorList>
            <consortium name="Photinus pyralis genome working group"/>
            <person name="Fallon T.R."/>
            <person name="Sander Lower S.E."/>
            <person name="Weng J.-K."/>
        </authorList>
    </citation>
    <scope>NUCLEOTIDE SEQUENCE</scope>
    <source>
        <strain evidence="4">TRF0915ILg1</strain>
        <tissue evidence="4">Whole body</tissue>
    </source>
</reference>
<evidence type="ECO:0000256" key="1">
    <source>
        <dbReference type="ARBA" id="ARBA00006484"/>
    </source>
</evidence>
<evidence type="ECO:0000256" key="3">
    <source>
        <dbReference type="RuleBase" id="RU000363"/>
    </source>
</evidence>
<dbReference type="InterPro" id="IPR036291">
    <property type="entry name" value="NAD(P)-bd_dom_sf"/>
</dbReference>
<dbReference type="PANTHER" id="PTHR44229">
    <property type="entry name" value="15-HYDROXYPROSTAGLANDIN DEHYDROGENASE [NAD(+)]"/>
    <property type="match status" value="1"/>
</dbReference>